<comment type="caution">
    <text evidence="2">The sequence shown here is derived from an EMBL/GenBank/DDBJ whole genome shotgun (WGS) entry which is preliminary data.</text>
</comment>
<sequence length="354" mass="39235">MTRIGIVGAGAAAAAATDALERRDAETAITVLEKSGGVCGRAATRRREDVTYDYGANYVTDDDERVTELLTETLETEGLVDIGDPIWTFDSNGDISEGRDADDHKWTYREGLTQIAKRLFARTDAEVQLRTRVERIDRVTAGADGDSPTWVLEDDTGETWGPFDRLLLTPPAPQTAELLRSGEWGDRDGLRADLVDAIDDVSYRSVWTGIFHYPFELEVPYYALVNTDKAHEIGWVAREECKPGHVPDGDSLLVVQANHEWFVAHIDEPPAETLEKLATLTADLLEDDRLTDPEWTDHQGWRYALPEDGVDSDPLRAAETEGLYCLGDWVAGEGRLHAALRSGLEVGERLSLEP</sequence>
<dbReference type="Pfam" id="PF01593">
    <property type="entry name" value="Amino_oxidase"/>
    <property type="match status" value="1"/>
</dbReference>
<evidence type="ECO:0000313" key="2">
    <source>
        <dbReference type="EMBL" id="OVE86119.1"/>
    </source>
</evidence>
<dbReference type="Proteomes" id="UP000196084">
    <property type="component" value="Unassembled WGS sequence"/>
</dbReference>
<dbReference type="EMBL" id="MWPH01000001">
    <property type="protein sequence ID" value="OVE86119.1"/>
    <property type="molecule type" value="Genomic_DNA"/>
</dbReference>
<dbReference type="PANTHER" id="PTHR16128">
    <property type="entry name" value="FAD/NAD(P)-BINDING OXIDOREDUCTASE FAMILY PROTEIN"/>
    <property type="match status" value="1"/>
</dbReference>
<reference evidence="2 3" key="1">
    <citation type="submission" date="2017-02" db="EMBL/GenBank/DDBJ databases">
        <title>Natronthermophilus aegyptiacus gen. nov.,sp. nov., an aerobic, extremely halophilic alkalithermophilic archaeon isolated from the athalassohaline Wadi An Natrun, Egypt.</title>
        <authorList>
            <person name="Zhao B."/>
        </authorList>
    </citation>
    <scope>NUCLEOTIDE SEQUENCE [LARGE SCALE GENOMIC DNA]</scope>
    <source>
        <strain evidence="2 3">CGMCC 1.3597</strain>
    </source>
</reference>
<dbReference type="InterPro" id="IPR036188">
    <property type="entry name" value="FAD/NAD-bd_sf"/>
</dbReference>
<feature type="domain" description="Amine oxidase" evidence="1">
    <location>
        <begin position="103"/>
        <end position="346"/>
    </location>
</feature>
<evidence type="ECO:0000313" key="3">
    <source>
        <dbReference type="Proteomes" id="UP000196084"/>
    </source>
</evidence>
<dbReference type="GO" id="GO:0016491">
    <property type="term" value="F:oxidoreductase activity"/>
    <property type="evidence" value="ECO:0007669"/>
    <property type="project" value="InterPro"/>
</dbReference>
<dbReference type="PANTHER" id="PTHR16128:SF5">
    <property type="entry name" value="FAD_NAD(P)-BINDING OXIDOREDUCTASE FAMILY PROTEIN"/>
    <property type="match status" value="1"/>
</dbReference>
<evidence type="ECO:0000259" key="1">
    <source>
        <dbReference type="Pfam" id="PF01593"/>
    </source>
</evidence>
<dbReference type="OrthoDB" id="203052at2157"/>
<dbReference type="AlphaFoldDB" id="A0A202ED07"/>
<accession>A0A202ED07</accession>
<gene>
    <name evidence="2" type="ORF">B2G88_04820</name>
</gene>
<name>A0A202ED07_9EURY</name>
<dbReference type="Pfam" id="PF13450">
    <property type="entry name" value="NAD_binding_8"/>
    <property type="match status" value="1"/>
</dbReference>
<dbReference type="InterPro" id="IPR002937">
    <property type="entry name" value="Amino_oxidase"/>
</dbReference>
<dbReference type="SUPFAM" id="SSF51905">
    <property type="entry name" value="FAD/NAD(P)-binding domain"/>
    <property type="match status" value="1"/>
</dbReference>
<dbReference type="Gene3D" id="3.90.660.10">
    <property type="match status" value="1"/>
</dbReference>
<keyword evidence="3" id="KW-1185">Reference proteome</keyword>
<organism evidence="2 3">
    <name type="scientific">Natronolimnobius baerhuensis</name>
    <dbReference type="NCBI Taxonomy" id="253108"/>
    <lineage>
        <taxon>Archaea</taxon>
        <taxon>Methanobacteriati</taxon>
        <taxon>Methanobacteriota</taxon>
        <taxon>Stenosarchaea group</taxon>
        <taxon>Halobacteria</taxon>
        <taxon>Halobacteriales</taxon>
        <taxon>Natrialbaceae</taxon>
        <taxon>Natronolimnobius</taxon>
    </lineage>
</organism>
<protein>
    <submittedName>
        <fullName evidence="2">NAD/FAD-dependent oxidoreductase</fullName>
    </submittedName>
</protein>
<proteinExistence type="predicted"/>
<dbReference type="Gene3D" id="3.50.50.60">
    <property type="entry name" value="FAD/NAD(P)-binding domain"/>
    <property type="match status" value="1"/>
</dbReference>
<dbReference type="RefSeq" id="WP_087714114.1">
    <property type="nucleotide sequence ID" value="NZ_MWPH01000001.1"/>
</dbReference>